<keyword evidence="2" id="KW-1185">Reference proteome</keyword>
<comment type="caution">
    <text evidence="1">The sequence shown here is derived from an EMBL/GenBank/DDBJ whole genome shotgun (WGS) entry which is preliminary data.</text>
</comment>
<protein>
    <submittedName>
        <fullName evidence="1">Uncharacterized protein</fullName>
    </submittedName>
</protein>
<gene>
    <name evidence="1" type="ORF">Gogos_003443</name>
</gene>
<dbReference type="OrthoDB" id="1679068at2759"/>
<name>A0A7J9CM23_GOSGO</name>
<evidence type="ECO:0000313" key="1">
    <source>
        <dbReference type="EMBL" id="MBA0749527.1"/>
    </source>
</evidence>
<sequence length="88" mass="10235">MHKNEMSTYPTPPTGYSWLSIGSKDCSSNRFQIPTNSIMKFRFECEEFPLLPTKFGLNFQPIQGWESWVNKILGKPSHEKALFYGWSI</sequence>
<dbReference type="EMBL" id="JABEZY010000011">
    <property type="protein sequence ID" value="MBA0749527.1"/>
    <property type="molecule type" value="Genomic_DNA"/>
</dbReference>
<dbReference type="Proteomes" id="UP000593579">
    <property type="component" value="Unassembled WGS sequence"/>
</dbReference>
<proteinExistence type="predicted"/>
<reference evidence="1 2" key="1">
    <citation type="journal article" date="2019" name="Genome Biol. Evol.">
        <title>Insights into the evolution of the New World diploid cottons (Gossypium, subgenus Houzingenia) based on genome sequencing.</title>
        <authorList>
            <person name="Grover C.E."/>
            <person name="Arick M.A. 2nd"/>
            <person name="Thrash A."/>
            <person name="Conover J.L."/>
            <person name="Sanders W.S."/>
            <person name="Peterson D.G."/>
            <person name="Frelichowski J.E."/>
            <person name="Scheffler J.A."/>
            <person name="Scheffler B.E."/>
            <person name="Wendel J.F."/>
        </authorList>
    </citation>
    <scope>NUCLEOTIDE SEQUENCE [LARGE SCALE GENOMIC DNA]</scope>
    <source>
        <strain evidence="1">5</strain>
        <tissue evidence="1">Leaf</tissue>
    </source>
</reference>
<organism evidence="1 2">
    <name type="scientific">Gossypium gossypioides</name>
    <name type="common">Mexican cotton</name>
    <name type="synonym">Selera gossypioides</name>
    <dbReference type="NCBI Taxonomy" id="34282"/>
    <lineage>
        <taxon>Eukaryota</taxon>
        <taxon>Viridiplantae</taxon>
        <taxon>Streptophyta</taxon>
        <taxon>Embryophyta</taxon>
        <taxon>Tracheophyta</taxon>
        <taxon>Spermatophyta</taxon>
        <taxon>Magnoliopsida</taxon>
        <taxon>eudicotyledons</taxon>
        <taxon>Gunneridae</taxon>
        <taxon>Pentapetalae</taxon>
        <taxon>rosids</taxon>
        <taxon>malvids</taxon>
        <taxon>Malvales</taxon>
        <taxon>Malvaceae</taxon>
        <taxon>Malvoideae</taxon>
        <taxon>Gossypium</taxon>
    </lineage>
</organism>
<evidence type="ECO:0000313" key="2">
    <source>
        <dbReference type="Proteomes" id="UP000593579"/>
    </source>
</evidence>
<accession>A0A7J9CM23</accession>
<dbReference type="AlphaFoldDB" id="A0A7J9CM23"/>